<feature type="non-terminal residue" evidence="4">
    <location>
        <position position="1"/>
    </location>
</feature>
<dbReference type="AlphaFoldDB" id="A0A3B0V0W0"/>
<evidence type="ECO:0000256" key="1">
    <source>
        <dbReference type="ARBA" id="ARBA00022679"/>
    </source>
</evidence>
<feature type="domain" description="Carbohydrate kinase PfkB" evidence="3">
    <location>
        <begin position="7"/>
        <end position="236"/>
    </location>
</feature>
<dbReference type="SUPFAM" id="SSF53613">
    <property type="entry name" value="Ribokinase-like"/>
    <property type="match status" value="1"/>
</dbReference>
<sequence length="261" mass="28552">TGLMVWMGEDRLGDDCMDVLVREGIDTSLVSRSKSVPTNAHYVLSFQAERTILIKHNEFPYRFPEFTAPSFLYLSSLAPSAGVIHDALFEWLPKHPETKLIFQPGTFQIEEGTEALAPIYKNTYLFVCNKEEAELILGYKKPQDFPTLLSGIASLGPKIVIITDGPDGAVAFDGSQMLHVPMYPDSRAPIDRTGAGDAFTSTVGIALALGKPLHEALLWGPINSMSVVQALGAQAGLLSRQAIESYLESAPAEYRVTKYSE</sequence>
<dbReference type="GO" id="GO:0016301">
    <property type="term" value="F:kinase activity"/>
    <property type="evidence" value="ECO:0007669"/>
    <property type="project" value="UniProtKB-KW"/>
</dbReference>
<dbReference type="GO" id="GO:0005829">
    <property type="term" value="C:cytosol"/>
    <property type="evidence" value="ECO:0007669"/>
    <property type="project" value="TreeGrafter"/>
</dbReference>
<dbReference type="InterPro" id="IPR029056">
    <property type="entry name" value="Ribokinase-like"/>
</dbReference>
<evidence type="ECO:0000313" key="4">
    <source>
        <dbReference type="EMBL" id="VAW32412.1"/>
    </source>
</evidence>
<accession>A0A3B0V0W0</accession>
<evidence type="ECO:0000256" key="2">
    <source>
        <dbReference type="ARBA" id="ARBA00022777"/>
    </source>
</evidence>
<keyword evidence="2" id="KW-0418">Kinase</keyword>
<reference evidence="4" key="1">
    <citation type="submission" date="2018-06" db="EMBL/GenBank/DDBJ databases">
        <authorList>
            <person name="Zhirakovskaya E."/>
        </authorList>
    </citation>
    <scope>NUCLEOTIDE SEQUENCE</scope>
</reference>
<evidence type="ECO:0000259" key="3">
    <source>
        <dbReference type="Pfam" id="PF00294"/>
    </source>
</evidence>
<dbReference type="InterPro" id="IPR011611">
    <property type="entry name" value="PfkB_dom"/>
</dbReference>
<protein>
    <recommendedName>
        <fullName evidence="3">Carbohydrate kinase PfkB domain-containing protein</fullName>
    </recommendedName>
</protein>
<dbReference type="Pfam" id="PF00294">
    <property type="entry name" value="PfkB"/>
    <property type="match status" value="1"/>
</dbReference>
<name>A0A3B0V0W0_9ZZZZ</name>
<gene>
    <name evidence="4" type="ORF">MNBD_CPR01-83</name>
</gene>
<keyword evidence="1" id="KW-0808">Transferase</keyword>
<dbReference type="Gene3D" id="3.40.1190.20">
    <property type="match status" value="1"/>
</dbReference>
<dbReference type="PANTHER" id="PTHR10584:SF166">
    <property type="entry name" value="RIBOKINASE"/>
    <property type="match status" value="1"/>
</dbReference>
<proteinExistence type="predicted"/>
<dbReference type="PANTHER" id="PTHR10584">
    <property type="entry name" value="SUGAR KINASE"/>
    <property type="match status" value="1"/>
</dbReference>
<organism evidence="4">
    <name type="scientific">hydrothermal vent metagenome</name>
    <dbReference type="NCBI Taxonomy" id="652676"/>
    <lineage>
        <taxon>unclassified sequences</taxon>
        <taxon>metagenomes</taxon>
        <taxon>ecological metagenomes</taxon>
    </lineage>
</organism>
<dbReference type="EMBL" id="UOEV01000047">
    <property type="protein sequence ID" value="VAW32412.1"/>
    <property type="molecule type" value="Genomic_DNA"/>
</dbReference>